<evidence type="ECO:0000313" key="3">
    <source>
        <dbReference type="Proteomes" id="UP001218218"/>
    </source>
</evidence>
<feature type="compositionally biased region" description="Acidic residues" evidence="1">
    <location>
        <begin position="14"/>
        <end position="25"/>
    </location>
</feature>
<name>A0AAD7AL26_9AGAR</name>
<feature type="compositionally biased region" description="Low complexity" evidence="1">
    <location>
        <begin position="50"/>
        <end position="61"/>
    </location>
</feature>
<feature type="region of interest" description="Disordered" evidence="1">
    <location>
        <begin position="153"/>
        <end position="205"/>
    </location>
</feature>
<evidence type="ECO:0000256" key="1">
    <source>
        <dbReference type="SAM" id="MobiDB-lite"/>
    </source>
</evidence>
<keyword evidence="3" id="KW-1185">Reference proteome</keyword>
<feature type="region of interest" description="Disordered" evidence="1">
    <location>
        <begin position="1"/>
        <end position="27"/>
    </location>
</feature>
<organism evidence="2 3">
    <name type="scientific">Mycena albidolilacea</name>
    <dbReference type="NCBI Taxonomy" id="1033008"/>
    <lineage>
        <taxon>Eukaryota</taxon>
        <taxon>Fungi</taxon>
        <taxon>Dikarya</taxon>
        <taxon>Basidiomycota</taxon>
        <taxon>Agaricomycotina</taxon>
        <taxon>Agaricomycetes</taxon>
        <taxon>Agaricomycetidae</taxon>
        <taxon>Agaricales</taxon>
        <taxon>Marasmiineae</taxon>
        <taxon>Mycenaceae</taxon>
        <taxon>Mycena</taxon>
    </lineage>
</organism>
<feature type="compositionally biased region" description="Low complexity" evidence="1">
    <location>
        <begin position="162"/>
        <end position="203"/>
    </location>
</feature>
<protein>
    <recommendedName>
        <fullName evidence="4">RRM domain-containing protein</fullName>
    </recommendedName>
</protein>
<feature type="region of interest" description="Disordered" evidence="1">
    <location>
        <begin position="239"/>
        <end position="295"/>
    </location>
</feature>
<dbReference type="EMBL" id="JARIHO010000005">
    <property type="protein sequence ID" value="KAJ7361517.1"/>
    <property type="molecule type" value="Genomic_DNA"/>
</dbReference>
<sequence length="500" mass="54665">MHTRKLDQSTTLFEMDDPPYTEDDDPFRIQPLLLQPRRRRSSMLNKWIKDQQQVPIQPIPDVADDEGPSLPRSGTRSNPYLAYPELGSPAFHDSVVTVNSYDMVDDDDLPLEDEVHENEMPATPLTTRSRRGSGIFQAPSSFRSFHIPFRSSSPAGSLATSTGTIPTGTTPRTPTFGRFFPRASRSSTSSTPSQHRRSSSLSTLNILGENSSLPAASATKSKWRPSVLGHFGMSASQPSVVPVPAPAPAPTPSDTLHTRSRPSISSNHTYTTTTLTMTDSDMPITPPRSLAPESVRTRSRSYGGGLKLADNASSFSVWSGPSPSYLDELNEFSRSPPPGTSRATSTMSCDGYIGMPPRVPLGPKRGSRLATSSTNPQPPATRPAKQDNKPEVAYSSPETKSRTLPRVSFAALGPRKRKKRLVISGIAAGDTRKFEAAKRWCESFGEVSQITRMPNDDLHVHFRNADVADTVCRLRAKVYIRGVGSVQLSWFVANGTENRQ</sequence>
<dbReference type="AlphaFoldDB" id="A0AAD7AL26"/>
<dbReference type="Proteomes" id="UP001218218">
    <property type="component" value="Unassembled WGS sequence"/>
</dbReference>
<feature type="region of interest" description="Disordered" evidence="1">
    <location>
        <begin position="48"/>
        <end position="75"/>
    </location>
</feature>
<evidence type="ECO:0008006" key="4">
    <source>
        <dbReference type="Google" id="ProtNLM"/>
    </source>
</evidence>
<evidence type="ECO:0000313" key="2">
    <source>
        <dbReference type="EMBL" id="KAJ7361517.1"/>
    </source>
</evidence>
<comment type="caution">
    <text evidence="2">The sequence shown here is derived from an EMBL/GenBank/DDBJ whole genome shotgun (WGS) entry which is preliminary data.</text>
</comment>
<reference evidence="2" key="1">
    <citation type="submission" date="2023-03" db="EMBL/GenBank/DDBJ databases">
        <title>Massive genome expansion in bonnet fungi (Mycena s.s.) driven by repeated elements and novel gene families across ecological guilds.</title>
        <authorList>
            <consortium name="Lawrence Berkeley National Laboratory"/>
            <person name="Harder C.B."/>
            <person name="Miyauchi S."/>
            <person name="Viragh M."/>
            <person name="Kuo A."/>
            <person name="Thoen E."/>
            <person name="Andreopoulos B."/>
            <person name="Lu D."/>
            <person name="Skrede I."/>
            <person name="Drula E."/>
            <person name="Henrissat B."/>
            <person name="Morin E."/>
            <person name="Kohler A."/>
            <person name="Barry K."/>
            <person name="LaButti K."/>
            <person name="Morin E."/>
            <person name="Salamov A."/>
            <person name="Lipzen A."/>
            <person name="Mereny Z."/>
            <person name="Hegedus B."/>
            <person name="Baldrian P."/>
            <person name="Stursova M."/>
            <person name="Weitz H."/>
            <person name="Taylor A."/>
            <person name="Grigoriev I.V."/>
            <person name="Nagy L.G."/>
            <person name="Martin F."/>
            <person name="Kauserud H."/>
        </authorList>
    </citation>
    <scope>NUCLEOTIDE SEQUENCE</scope>
    <source>
        <strain evidence="2">CBHHK002</strain>
    </source>
</reference>
<gene>
    <name evidence="2" type="ORF">DFH08DRAFT_376716</name>
</gene>
<feature type="region of interest" description="Disordered" evidence="1">
    <location>
        <begin position="329"/>
        <end position="401"/>
    </location>
</feature>
<feature type="compositionally biased region" description="Low complexity" evidence="1">
    <location>
        <begin position="269"/>
        <end position="278"/>
    </location>
</feature>
<proteinExistence type="predicted"/>
<feature type="compositionally biased region" description="Pro residues" evidence="1">
    <location>
        <begin position="241"/>
        <end position="251"/>
    </location>
</feature>
<accession>A0AAD7AL26</accession>